<dbReference type="EMBL" id="JOJR01000129">
    <property type="protein sequence ID" value="RCN44421.1"/>
    <property type="molecule type" value="Genomic_DNA"/>
</dbReference>
<feature type="compositionally biased region" description="Basic and acidic residues" evidence="1">
    <location>
        <begin position="296"/>
        <end position="328"/>
    </location>
</feature>
<evidence type="ECO:0000256" key="1">
    <source>
        <dbReference type="SAM" id="MobiDB-lite"/>
    </source>
</evidence>
<keyword evidence="3" id="KW-1185">Reference proteome</keyword>
<dbReference type="Gene3D" id="1.10.287.1490">
    <property type="match status" value="1"/>
</dbReference>
<dbReference type="Proteomes" id="UP000252519">
    <property type="component" value="Unassembled WGS sequence"/>
</dbReference>
<dbReference type="AlphaFoldDB" id="A0A368GJ53"/>
<feature type="region of interest" description="Disordered" evidence="1">
    <location>
        <begin position="122"/>
        <end position="141"/>
    </location>
</feature>
<name>A0A368GJ53_ANCCA</name>
<dbReference type="SUPFAM" id="SSF90257">
    <property type="entry name" value="Myosin rod fragments"/>
    <property type="match status" value="1"/>
</dbReference>
<accession>A0A368GJ53</accession>
<comment type="caution">
    <text evidence="2">The sequence shown here is derived from an EMBL/GenBank/DDBJ whole genome shotgun (WGS) entry which is preliminary data.</text>
</comment>
<proteinExistence type="predicted"/>
<protein>
    <submittedName>
        <fullName evidence="2">Uncharacterized protein</fullName>
    </submittedName>
</protein>
<dbReference type="OrthoDB" id="5839705at2759"/>
<organism evidence="2 3">
    <name type="scientific">Ancylostoma caninum</name>
    <name type="common">Dog hookworm</name>
    <dbReference type="NCBI Taxonomy" id="29170"/>
    <lineage>
        <taxon>Eukaryota</taxon>
        <taxon>Metazoa</taxon>
        <taxon>Ecdysozoa</taxon>
        <taxon>Nematoda</taxon>
        <taxon>Chromadorea</taxon>
        <taxon>Rhabditida</taxon>
        <taxon>Rhabditina</taxon>
        <taxon>Rhabditomorpha</taxon>
        <taxon>Strongyloidea</taxon>
        <taxon>Ancylostomatidae</taxon>
        <taxon>Ancylostomatinae</taxon>
        <taxon>Ancylostoma</taxon>
    </lineage>
</organism>
<reference evidence="2 3" key="1">
    <citation type="submission" date="2014-10" db="EMBL/GenBank/DDBJ databases">
        <title>Draft genome of the hookworm Ancylostoma caninum.</title>
        <authorList>
            <person name="Mitreva M."/>
        </authorList>
    </citation>
    <scope>NUCLEOTIDE SEQUENCE [LARGE SCALE GENOMIC DNA]</scope>
    <source>
        <strain evidence="2 3">Baltimore</strain>
    </source>
</reference>
<evidence type="ECO:0000313" key="3">
    <source>
        <dbReference type="Proteomes" id="UP000252519"/>
    </source>
</evidence>
<dbReference type="STRING" id="29170.A0A368GJ53"/>
<sequence>MSLDADLRNKTNECLSLLQSLETVSSGSKEKQKDHKVMIETLRSQLNEKDKAIEESREQMARLGNARTAAEEITLSLQETATSLSEQLNRIAAEKDELANAKDRAEQEVAELKAKLEEISHQLEESKATSTPSNSGEVDQLKDETEKLKQKIHEMESNNQRKVADITAMYESQSQFVEILTKKVEQFKQEKAEWITERKSYESQIEVLKNETSAATVMANNQYSVSQAQVDELTYEVGICLESTIMLPGELRSVEEIADLTKFKEDQCQLVDNLTKNVQHLESEKADWTEERERLTSQIEDLEHQKESAEKQRDEREASLTELNEKNSELSQQLQEARDSLEGLQEKISSLETAMSDLKEKHIKQIEHVKSESEKKLNDFAITERQYEQIRSDYEKAMERIHELSEAKETTALELLRLRETLSEKQDELTSLRAEQAKSDLLYEEAKKKIESLDTQLHRSEWAAQAESKKVTITGNDGVSKWFRVSLFNQRGPTVLGG</sequence>
<evidence type="ECO:0000313" key="2">
    <source>
        <dbReference type="EMBL" id="RCN44421.1"/>
    </source>
</evidence>
<gene>
    <name evidence="2" type="ORF">ANCCAN_09558</name>
</gene>
<feature type="compositionally biased region" description="Polar residues" evidence="1">
    <location>
        <begin position="128"/>
        <end position="137"/>
    </location>
</feature>
<feature type="region of interest" description="Disordered" evidence="1">
    <location>
        <begin position="296"/>
        <end position="333"/>
    </location>
</feature>